<protein>
    <submittedName>
        <fullName evidence="6">C4-dicarboxylate ABC transporter</fullName>
    </submittedName>
</protein>
<evidence type="ECO:0000256" key="5">
    <source>
        <dbReference type="SAM" id="Phobius"/>
    </source>
</evidence>
<keyword evidence="3 5" id="KW-1133">Transmembrane helix</keyword>
<evidence type="ECO:0000256" key="2">
    <source>
        <dbReference type="ARBA" id="ARBA00022692"/>
    </source>
</evidence>
<dbReference type="PANTHER" id="PTHR37955">
    <property type="entry name" value="TELLURITE RESISTANCE PROTEIN TEHA"/>
    <property type="match status" value="1"/>
</dbReference>
<feature type="transmembrane region" description="Helical" evidence="5">
    <location>
        <begin position="230"/>
        <end position="250"/>
    </location>
</feature>
<evidence type="ECO:0000256" key="1">
    <source>
        <dbReference type="ARBA" id="ARBA00004141"/>
    </source>
</evidence>
<feature type="transmembrane region" description="Helical" evidence="5">
    <location>
        <begin position="174"/>
        <end position="193"/>
    </location>
</feature>
<feature type="transmembrane region" description="Helical" evidence="5">
    <location>
        <begin position="14"/>
        <end position="35"/>
    </location>
</feature>
<feature type="transmembrane region" description="Helical" evidence="5">
    <location>
        <begin position="288"/>
        <end position="310"/>
    </location>
</feature>
<accession>A0A4U0RAA0</accession>
<evidence type="ECO:0000313" key="6">
    <source>
        <dbReference type="EMBL" id="TJZ91776.1"/>
    </source>
</evidence>
<organism evidence="6 7">
    <name type="scientific">Paracoccus gahaiensis</name>
    <dbReference type="NCBI Taxonomy" id="1706839"/>
    <lineage>
        <taxon>Bacteria</taxon>
        <taxon>Pseudomonadati</taxon>
        <taxon>Pseudomonadota</taxon>
        <taxon>Alphaproteobacteria</taxon>
        <taxon>Rhodobacterales</taxon>
        <taxon>Paracoccaceae</taxon>
        <taxon>Paracoccus</taxon>
    </lineage>
</organism>
<feature type="transmembrane region" description="Helical" evidence="5">
    <location>
        <begin position="205"/>
        <end position="224"/>
    </location>
</feature>
<dbReference type="GO" id="GO:0046583">
    <property type="term" value="F:monoatomic cation efflux transmembrane transporter activity"/>
    <property type="evidence" value="ECO:0007669"/>
    <property type="project" value="TreeGrafter"/>
</dbReference>
<evidence type="ECO:0000256" key="3">
    <source>
        <dbReference type="ARBA" id="ARBA00022989"/>
    </source>
</evidence>
<dbReference type="Proteomes" id="UP000309747">
    <property type="component" value="Unassembled WGS sequence"/>
</dbReference>
<dbReference type="InterPro" id="IPR038665">
    <property type="entry name" value="Voltage-dep_anion_channel_sf"/>
</dbReference>
<dbReference type="InterPro" id="IPR052951">
    <property type="entry name" value="Tellurite_res_ion_channel"/>
</dbReference>
<dbReference type="CDD" id="cd09323">
    <property type="entry name" value="TDT_SLAC1_like"/>
    <property type="match status" value="1"/>
</dbReference>
<dbReference type="AlphaFoldDB" id="A0A4U0RAA0"/>
<feature type="transmembrane region" description="Helical" evidence="5">
    <location>
        <begin position="88"/>
        <end position="106"/>
    </location>
</feature>
<feature type="transmembrane region" description="Helical" evidence="5">
    <location>
        <begin position="41"/>
        <end position="67"/>
    </location>
</feature>
<comment type="caution">
    <text evidence="6">The sequence shown here is derived from an EMBL/GenBank/DDBJ whole genome shotgun (WGS) entry which is preliminary data.</text>
</comment>
<comment type="subcellular location">
    <subcellularLocation>
        <location evidence="1">Membrane</location>
        <topology evidence="1">Multi-pass membrane protein</topology>
    </subcellularLocation>
</comment>
<dbReference type="EMBL" id="SUNI01000007">
    <property type="protein sequence ID" value="TJZ91776.1"/>
    <property type="molecule type" value="Genomic_DNA"/>
</dbReference>
<dbReference type="PANTHER" id="PTHR37955:SF1">
    <property type="entry name" value="DEP DOMAIN-CONTAINING PROTEIN"/>
    <property type="match status" value="1"/>
</dbReference>
<dbReference type="OrthoDB" id="958273at2"/>
<gene>
    <name evidence="6" type="ORF">FA743_09875</name>
</gene>
<proteinExistence type="predicted"/>
<keyword evidence="4 5" id="KW-0472">Membrane</keyword>
<feature type="transmembrane region" description="Helical" evidence="5">
    <location>
        <begin position="149"/>
        <end position="168"/>
    </location>
</feature>
<evidence type="ECO:0000256" key="4">
    <source>
        <dbReference type="ARBA" id="ARBA00023136"/>
    </source>
</evidence>
<dbReference type="InterPro" id="IPR004695">
    <property type="entry name" value="SLAC1/Mae1/Ssu1/TehA"/>
</dbReference>
<keyword evidence="2 5" id="KW-0812">Transmembrane</keyword>
<evidence type="ECO:0000313" key="7">
    <source>
        <dbReference type="Proteomes" id="UP000309747"/>
    </source>
</evidence>
<keyword evidence="7" id="KW-1185">Reference proteome</keyword>
<dbReference type="Gene3D" id="1.50.10.150">
    <property type="entry name" value="Voltage-dependent anion channel"/>
    <property type="match status" value="1"/>
</dbReference>
<sequence>MIAADAHPAAPRRIAHYPVTFFAIGMGMMGLTLAIRSAEHAFGGAGTASGVALALSTAMLVAIAVGYGAKALTHPAEVRAEWQHPIRIAFFPAISISLLLLAAALVDPMPHLAHAVWLLGTALQGGLALAVISAWIGHRSFQPGLLTPAWFIPAVGNVIVPLAGARLGYLEISWLFFSGGLIFWLVLLTLVMNRLMFHDPLPGKMVPTLMILVAPPAVAFTSWLRLSGEVGPFGHVLLSAAYVFAALVVTQWPRFRSMPFALSWWALSFPLAALTIASFGYAEAAGSAAHRLIGTGLLALLLAVVVGLILRTALAIRAGTICLTE</sequence>
<feature type="transmembrane region" description="Helical" evidence="5">
    <location>
        <begin position="112"/>
        <end position="137"/>
    </location>
</feature>
<dbReference type="Pfam" id="PF03595">
    <property type="entry name" value="SLAC1"/>
    <property type="match status" value="1"/>
</dbReference>
<feature type="transmembrane region" description="Helical" evidence="5">
    <location>
        <begin position="262"/>
        <end position="282"/>
    </location>
</feature>
<name>A0A4U0RAA0_9RHOB</name>
<reference evidence="6 7" key="1">
    <citation type="submission" date="2019-04" db="EMBL/GenBank/DDBJ databases">
        <authorList>
            <person name="Li J."/>
        </authorList>
    </citation>
    <scope>NUCLEOTIDE SEQUENCE [LARGE SCALE GENOMIC DNA]</scope>
    <source>
        <strain evidence="6 7">KCTC 42687</strain>
    </source>
</reference>
<dbReference type="GO" id="GO:0005886">
    <property type="term" value="C:plasma membrane"/>
    <property type="evidence" value="ECO:0007669"/>
    <property type="project" value="TreeGrafter"/>
</dbReference>